<gene>
    <name evidence="2" type="ORF">PG996_004761</name>
</gene>
<dbReference type="EMBL" id="JAQQWM010000002">
    <property type="protein sequence ID" value="KAK8078591.1"/>
    <property type="molecule type" value="Genomic_DNA"/>
</dbReference>
<dbReference type="Proteomes" id="UP001446871">
    <property type="component" value="Unassembled WGS sequence"/>
</dbReference>
<feature type="compositionally biased region" description="Acidic residues" evidence="1">
    <location>
        <begin position="220"/>
        <end position="229"/>
    </location>
</feature>
<protein>
    <submittedName>
        <fullName evidence="2">Uncharacterized protein</fullName>
    </submittedName>
</protein>
<sequence length="229" mass="24770">MSSTTTCPGPQPPGHRTHGPARLLAYICRPQPAPTPSATASSSSSPSIIITTQTQEEGLYPELEIIDHLFLHIPPSLPPGHSPITFLGRALSSAVSRHRYCCYYDTYPNQRRHHSIGSSSTGTDDSPDADATALASTDISACDIRINLRQPPNPTVFGPLPLYTSWMLPLSTLGEDRFRGVLLDIAQNRGVAEVIVLLQPAIVHSHEAEADDNDVKAESSDDDPNKDDQ</sequence>
<comment type="caution">
    <text evidence="2">The sequence shown here is derived from an EMBL/GenBank/DDBJ whole genome shotgun (WGS) entry which is preliminary data.</text>
</comment>
<feature type="compositionally biased region" description="Basic and acidic residues" evidence="1">
    <location>
        <begin position="207"/>
        <end position="219"/>
    </location>
</feature>
<organism evidence="2 3">
    <name type="scientific">Apiospora saccharicola</name>
    <dbReference type="NCBI Taxonomy" id="335842"/>
    <lineage>
        <taxon>Eukaryota</taxon>
        <taxon>Fungi</taxon>
        <taxon>Dikarya</taxon>
        <taxon>Ascomycota</taxon>
        <taxon>Pezizomycotina</taxon>
        <taxon>Sordariomycetes</taxon>
        <taxon>Xylariomycetidae</taxon>
        <taxon>Amphisphaeriales</taxon>
        <taxon>Apiosporaceae</taxon>
        <taxon>Apiospora</taxon>
    </lineage>
</organism>
<reference evidence="2 3" key="1">
    <citation type="submission" date="2023-01" db="EMBL/GenBank/DDBJ databases">
        <title>Analysis of 21 Apiospora genomes using comparative genomics revels a genus with tremendous synthesis potential of carbohydrate active enzymes and secondary metabolites.</title>
        <authorList>
            <person name="Sorensen T."/>
        </authorList>
    </citation>
    <scope>NUCLEOTIDE SEQUENCE [LARGE SCALE GENOMIC DNA]</scope>
    <source>
        <strain evidence="2 3">CBS 83171</strain>
    </source>
</reference>
<proteinExistence type="predicted"/>
<name>A0ABR1W7R6_9PEZI</name>
<accession>A0ABR1W7R6</accession>
<evidence type="ECO:0000313" key="2">
    <source>
        <dbReference type="EMBL" id="KAK8078591.1"/>
    </source>
</evidence>
<feature type="region of interest" description="Disordered" evidence="1">
    <location>
        <begin position="207"/>
        <end position="229"/>
    </location>
</feature>
<evidence type="ECO:0000256" key="1">
    <source>
        <dbReference type="SAM" id="MobiDB-lite"/>
    </source>
</evidence>
<evidence type="ECO:0000313" key="3">
    <source>
        <dbReference type="Proteomes" id="UP001446871"/>
    </source>
</evidence>
<keyword evidence="3" id="KW-1185">Reference proteome</keyword>